<reference evidence="3" key="2">
    <citation type="submission" date="2020-12" db="EMBL/GenBank/DDBJ databases">
        <authorList>
            <person name="Kanost M."/>
        </authorList>
    </citation>
    <scope>NUCLEOTIDE SEQUENCE</scope>
</reference>
<name>A0A921ZY73_MANSE</name>
<feature type="compositionally biased region" description="Low complexity" evidence="1">
    <location>
        <begin position="203"/>
        <end position="223"/>
    </location>
</feature>
<feature type="region of interest" description="Disordered" evidence="1">
    <location>
        <begin position="189"/>
        <end position="268"/>
    </location>
</feature>
<feature type="chain" id="PRO_5036792832" evidence="2">
    <location>
        <begin position="25"/>
        <end position="344"/>
    </location>
</feature>
<dbReference type="GO" id="GO:0008285">
    <property type="term" value="P:negative regulation of cell population proliferation"/>
    <property type="evidence" value="ECO:0007669"/>
    <property type="project" value="TreeGrafter"/>
</dbReference>
<evidence type="ECO:0000256" key="1">
    <source>
        <dbReference type="SAM" id="MobiDB-lite"/>
    </source>
</evidence>
<feature type="compositionally biased region" description="Basic and acidic residues" evidence="1">
    <location>
        <begin position="335"/>
        <end position="344"/>
    </location>
</feature>
<feature type="signal peptide" evidence="2">
    <location>
        <begin position="1"/>
        <end position="24"/>
    </location>
</feature>
<keyword evidence="2" id="KW-0732">Signal</keyword>
<gene>
    <name evidence="3" type="ORF">O3G_MSEX014811</name>
</gene>
<feature type="compositionally biased region" description="Low complexity" evidence="1">
    <location>
        <begin position="282"/>
        <end position="297"/>
    </location>
</feature>
<dbReference type="GO" id="GO:0032007">
    <property type="term" value="P:negative regulation of TOR signaling"/>
    <property type="evidence" value="ECO:0007669"/>
    <property type="project" value="TreeGrafter"/>
</dbReference>
<organism evidence="3 4">
    <name type="scientific">Manduca sexta</name>
    <name type="common">Tobacco hawkmoth</name>
    <name type="synonym">Tobacco hornworm</name>
    <dbReference type="NCBI Taxonomy" id="7130"/>
    <lineage>
        <taxon>Eukaryota</taxon>
        <taxon>Metazoa</taxon>
        <taxon>Ecdysozoa</taxon>
        <taxon>Arthropoda</taxon>
        <taxon>Hexapoda</taxon>
        <taxon>Insecta</taxon>
        <taxon>Pterygota</taxon>
        <taxon>Neoptera</taxon>
        <taxon>Endopterygota</taxon>
        <taxon>Lepidoptera</taxon>
        <taxon>Glossata</taxon>
        <taxon>Ditrysia</taxon>
        <taxon>Bombycoidea</taxon>
        <taxon>Sphingidae</taxon>
        <taxon>Sphinginae</taxon>
        <taxon>Sphingini</taxon>
        <taxon>Manduca</taxon>
    </lineage>
</organism>
<feature type="non-terminal residue" evidence="3">
    <location>
        <position position="344"/>
    </location>
</feature>
<evidence type="ECO:0000256" key="2">
    <source>
        <dbReference type="SAM" id="SignalP"/>
    </source>
</evidence>
<feature type="region of interest" description="Disordered" evidence="1">
    <location>
        <begin position="141"/>
        <end position="177"/>
    </location>
</feature>
<feature type="compositionally biased region" description="Low complexity" evidence="1">
    <location>
        <begin position="163"/>
        <end position="177"/>
    </location>
</feature>
<dbReference type="InterPro" id="IPR007483">
    <property type="entry name" value="Hamartin"/>
</dbReference>
<dbReference type="Pfam" id="PF04388">
    <property type="entry name" value="Hamartin"/>
    <property type="match status" value="1"/>
</dbReference>
<sequence>MERETLPLLHALLALAALVPAAPSLVVTHPHDLADALIRPALLEPPPPPSARAHLHLAQLALFRALYATHPCTLAEALRAHGADYNGPREAWERAVASLASSVRLHPALLVGSRLREADPNRWARLEIHDVVAETRRLSLPMRDDPAPSPQPAPPPAPPAQSPAPGSGAHAARAASALRPGAEPWFPLVDRCGADSAPPTPLPADADAAEPPEAAVEATPENTPARETRAQFRFPAESGAVRAIGRRSRGTSPPRKETSPAGDAYTARLARVALERRAADSPVPFAGAPPAAGVARPEPSRPTGPDSEPLNVEDREVLELTRLSAAPDDWPETEGYGRERASIP</sequence>
<dbReference type="PANTHER" id="PTHR15154:SF2">
    <property type="entry name" value="HAMARTIN"/>
    <property type="match status" value="1"/>
</dbReference>
<keyword evidence="4" id="KW-1185">Reference proteome</keyword>
<comment type="caution">
    <text evidence="3">The sequence shown here is derived from an EMBL/GenBank/DDBJ whole genome shotgun (WGS) entry which is preliminary data.</text>
</comment>
<accession>A0A921ZY73</accession>
<dbReference type="Proteomes" id="UP000791440">
    <property type="component" value="Unassembled WGS sequence"/>
</dbReference>
<dbReference type="GO" id="GO:0051726">
    <property type="term" value="P:regulation of cell cycle"/>
    <property type="evidence" value="ECO:0007669"/>
    <property type="project" value="TreeGrafter"/>
</dbReference>
<dbReference type="AlphaFoldDB" id="A0A921ZY73"/>
<evidence type="ECO:0000313" key="4">
    <source>
        <dbReference type="Proteomes" id="UP000791440"/>
    </source>
</evidence>
<dbReference type="EMBL" id="JH669292">
    <property type="protein sequence ID" value="KAG6464912.1"/>
    <property type="molecule type" value="Genomic_DNA"/>
</dbReference>
<evidence type="ECO:0000313" key="3">
    <source>
        <dbReference type="EMBL" id="KAG6464912.1"/>
    </source>
</evidence>
<dbReference type="GO" id="GO:0033596">
    <property type="term" value="C:TSC1-TSC2 complex"/>
    <property type="evidence" value="ECO:0007669"/>
    <property type="project" value="TreeGrafter"/>
</dbReference>
<feature type="compositionally biased region" description="Pro residues" evidence="1">
    <location>
        <begin position="147"/>
        <end position="162"/>
    </location>
</feature>
<protein>
    <submittedName>
        <fullName evidence="3">Uncharacterized protein</fullName>
    </submittedName>
</protein>
<dbReference type="PANTHER" id="PTHR15154">
    <property type="entry name" value="HAMARTIN"/>
    <property type="match status" value="1"/>
</dbReference>
<reference evidence="3" key="1">
    <citation type="journal article" date="2016" name="Insect Biochem. Mol. Biol.">
        <title>Multifaceted biological insights from a draft genome sequence of the tobacco hornworm moth, Manduca sexta.</title>
        <authorList>
            <person name="Kanost M.R."/>
            <person name="Arrese E.L."/>
            <person name="Cao X."/>
            <person name="Chen Y.R."/>
            <person name="Chellapilla S."/>
            <person name="Goldsmith M.R."/>
            <person name="Grosse-Wilde E."/>
            <person name="Heckel D.G."/>
            <person name="Herndon N."/>
            <person name="Jiang H."/>
            <person name="Papanicolaou A."/>
            <person name="Qu J."/>
            <person name="Soulages J.L."/>
            <person name="Vogel H."/>
            <person name="Walters J."/>
            <person name="Waterhouse R.M."/>
            <person name="Ahn S.J."/>
            <person name="Almeida F.C."/>
            <person name="An C."/>
            <person name="Aqrawi P."/>
            <person name="Bretschneider A."/>
            <person name="Bryant W.B."/>
            <person name="Bucks S."/>
            <person name="Chao H."/>
            <person name="Chevignon G."/>
            <person name="Christen J.M."/>
            <person name="Clarke D.F."/>
            <person name="Dittmer N.T."/>
            <person name="Ferguson L.C.F."/>
            <person name="Garavelou S."/>
            <person name="Gordon K.H.J."/>
            <person name="Gunaratna R.T."/>
            <person name="Han Y."/>
            <person name="Hauser F."/>
            <person name="He Y."/>
            <person name="Heidel-Fischer H."/>
            <person name="Hirsh A."/>
            <person name="Hu Y."/>
            <person name="Jiang H."/>
            <person name="Kalra D."/>
            <person name="Klinner C."/>
            <person name="Konig C."/>
            <person name="Kovar C."/>
            <person name="Kroll A.R."/>
            <person name="Kuwar S.S."/>
            <person name="Lee S.L."/>
            <person name="Lehman R."/>
            <person name="Li K."/>
            <person name="Li Z."/>
            <person name="Liang H."/>
            <person name="Lovelace S."/>
            <person name="Lu Z."/>
            <person name="Mansfield J.H."/>
            <person name="McCulloch K.J."/>
            <person name="Mathew T."/>
            <person name="Morton B."/>
            <person name="Muzny D.M."/>
            <person name="Neunemann D."/>
            <person name="Ongeri F."/>
            <person name="Pauchet Y."/>
            <person name="Pu L.L."/>
            <person name="Pyrousis I."/>
            <person name="Rao X.J."/>
            <person name="Redding A."/>
            <person name="Roesel C."/>
            <person name="Sanchez-Gracia A."/>
            <person name="Schaack S."/>
            <person name="Shukla A."/>
            <person name="Tetreau G."/>
            <person name="Wang Y."/>
            <person name="Xiong G.H."/>
            <person name="Traut W."/>
            <person name="Walsh T.K."/>
            <person name="Worley K.C."/>
            <person name="Wu D."/>
            <person name="Wu W."/>
            <person name="Wu Y.Q."/>
            <person name="Zhang X."/>
            <person name="Zou Z."/>
            <person name="Zucker H."/>
            <person name="Briscoe A.D."/>
            <person name="Burmester T."/>
            <person name="Clem R.J."/>
            <person name="Feyereisen R."/>
            <person name="Grimmelikhuijzen C.J.P."/>
            <person name="Hamodrakas S.J."/>
            <person name="Hansson B.S."/>
            <person name="Huguet E."/>
            <person name="Jermiin L.S."/>
            <person name="Lan Q."/>
            <person name="Lehman H.K."/>
            <person name="Lorenzen M."/>
            <person name="Merzendorfer H."/>
            <person name="Michalopoulos I."/>
            <person name="Morton D.B."/>
            <person name="Muthukrishnan S."/>
            <person name="Oakeshott J.G."/>
            <person name="Palmer W."/>
            <person name="Park Y."/>
            <person name="Passarelli A.L."/>
            <person name="Rozas J."/>
            <person name="Schwartz L.M."/>
            <person name="Smith W."/>
            <person name="Southgate A."/>
            <person name="Vilcinskas A."/>
            <person name="Vogt R."/>
            <person name="Wang P."/>
            <person name="Werren J."/>
            <person name="Yu X.Q."/>
            <person name="Zhou J.J."/>
            <person name="Brown S.J."/>
            <person name="Scherer S.E."/>
            <person name="Richards S."/>
            <person name="Blissard G.W."/>
        </authorList>
    </citation>
    <scope>NUCLEOTIDE SEQUENCE</scope>
</reference>
<proteinExistence type="predicted"/>
<feature type="region of interest" description="Disordered" evidence="1">
    <location>
        <begin position="280"/>
        <end position="344"/>
    </location>
</feature>